<dbReference type="AlphaFoldDB" id="F4KRH7"/>
<feature type="modified residue" description="4-aspartylphosphate" evidence="1">
    <location>
        <position position="57"/>
    </location>
</feature>
<protein>
    <submittedName>
        <fullName evidence="4">Two component transcriptional regulator, LytTR family</fullName>
    </submittedName>
</protein>
<accession>F4KRH7</accession>
<organism evidence="4 5">
    <name type="scientific">Haliscomenobacter hydrossis (strain ATCC 27775 / DSM 1100 / LMG 10767 / O)</name>
    <dbReference type="NCBI Taxonomy" id="760192"/>
    <lineage>
        <taxon>Bacteria</taxon>
        <taxon>Pseudomonadati</taxon>
        <taxon>Bacteroidota</taxon>
        <taxon>Saprospiria</taxon>
        <taxon>Saprospirales</taxon>
        <taxon>Haliscomenobacteraceae</taxon>
        <taxon>Haliscomenobacter</taxon>
    </lineage>
</organism>
<dbReference type="Proteomes" id="UP000008461">
    <property type="component" value="Chromosome"/>
</dbReference>
<dbReference type="PROSITE" id="PS50110">
    <property type="entry name" value="RESPONSE_REGULATORY"/>
    <property type="match status" value="1"/>
</dbReference>
<evidence type="ECO:0000313" key="5">
    <source>
        <dbReference type="Proteomes" id="UP000008461"/>
    </source>
</evidence>
<dbReference type="GO" id="GO:0003677">
    <property type="term" value="F:DNA binding"/>
    <property type="evidence" value="ECO:0007669"/>
    <property type="project" value="InterPro"/>
</dbReference>
<dbReference type="Gene3D" id="3.40.50.2300">
    <property type="match status" value="1"/>
</dbReference>
<evidence type="ECO:0000259" key="3">
    <source>
        <dbReference type="PROSITE" id="PS50930"/>
    </source>
</evidence>
<feature type="domain" description="Response regulatory" evidence="2">
    <location>
        <begin position="6"/>
        <end position="117"/>
    </location>
</feature>
<dbReference type="SMART" id="SM00448">
    <property type="entry name" value="REC"/>
    <property type="match status" value="1"/>
</dbReference>
<dbReference type="EMBL" id="CP002691">
    <property type="protein sequence ID" value="AEE47967.1"/>
    <property type="molecule type" value="Genomic_DNA"/>
</dbReference>
<sequence>MAASYRCLILEDEPPAARVLLRYLQEYPEWTCLGVHHSPQSAIAALESHHPDLLFLDIHLPDISGLNVLRQLSQPPLVVFTTAYPQYAVEGFELAALDYLLKPISPERFQKAMERAQERLEQERILENTGQDSGFLSFRADRKVHRLPFQRIIYLQALDDYVKIISTEGTFLPKITLSQLEKELPQQLFLRIHRSYIVNLKKVQFFDHQELGIGDKKLPIGKSSRDQVLARLKAEVI</sequence>
<dbReference type="SMART" id="SM00850">
    <property type="entry name" value="LytTR"/>
    <property type="match status" value="1"/>
</dbReference>
<feature type="domain" description="HTH LytTR-type" evidence="3">
    <location>
        <begin position="136"/>
        <end position="234"/>
    </location>
</feature>
<reference key="2">
    <citation type="submission" date="2011-04" db="EMBL/GenBank/DDBJ databases">
        <title>Complete sequence of chromosome of Haliscomenobacter hydrossis DSM 1100.</title>
        <authorList>
            <consortium name="US DOE Joint Genome Institute (JGI-PGF)"/>
            <person name="Lucas S."/>
            <person name="Han J."/>
            <person name="Lapidus A."/>
            <person name="Bruce D."/>
            <person name="Goodwin L."/>
            <person name="Pitluck S."/>
            <person name="Peters L."/>
            <person name="Kyrpides N."/>
            <person name="Mavromatis K."/>
            <person name="Ivanova N."/>
            <person name="Ovchinnikova G."/>
            <person name="Pagani I."/>
            <person name="Daligault H."/>
            <person name="Detter J.C."/>
            <person name="Han C."/>
            <person name="Land M."/>
            <person name="Hauser L."/>
            <person name="Markowitz V."/>
            <person name="Cheng J.-F."/>
            <person name="Hugenholtz P."/>
            <person name="Woyke T."/>
            <person name="Wu D."/>
            <person name="Verbarg S."/>
            <person name="Frueling A."/>
            <person name="Brambilla E."/>
            <person name="Klenk H.-P."/>
            <person name="Eisen J.A."/>
        </authorList>
    </citation>
    <scope>NUCLEOTIDE SEQUENCE</scope>
    <source>
        <strain>DSM 1100</strain>
    </source>
</reference>
<dbReference type="GO" id="GO:0000156">
    <property type="term" value="F:phosphorelay response regulator activity"/>
    <property type="evidence" value="ECO:0007669"/>
    <property type="project" value="InterPro"/>
</dbReference>
<keyword evidence="5" id="KW-1185">Reference proteome</keyword>
<gene>
    <name evidence="4" type="ordered locus">Halhy_0053</name>
</gene>
<dbReference type="PANTHER" id="PTHR37299:SF1">
    <property type="entry name" value="STAGE 0 SPORULATION PROTEIN A HOMOLOG"/>
    <property type="match status" value="1"/>
</dbReference>
<dbReference type="Pfam" id="PF00072">
    <property type="entry name" value="Response_reg"/>
    <property type="match status" value="1"/>
</dbReference>
<keyword evidence="1" id="KW-0597">Phosphoprotein</keyword>
<dbReference type="eggNOG" id="COG3279">
    <property type="taxonomic scope" value="Bacteria"/>
</dbReference>
<dbReference type="InterPro" id="IPR001789">
    <property type="entry name" value="Sig_transdc_resp-reg_receiver"/>
</dbReference>
<evidence type="ECO:0000313" key="4">
    <source>
        <dbReference type="EMBL" id="AEE47967.1"/>
    </source>
</evidence>
<dbReference type="KEGG" id="hhy:Halhy_0053"/>
<reference evidence="4 5" key="1">
    <citation type="journal article" date="2011" name="Stand. Genomic Sci.">
        <title>Complete genome sequence of Haliscomenobacter hydrossis type strain (O).</title>
        <authorList>
            <consortium name="US DOE Joint Genome Institute (JGI-PGF)"/>
            <person name="Daligault H."/>
            <person name="Lapidus A."/>
            <person name="Zeytun A."/>
            <person name="Nolan M."/>
            <person name="Lucas S."/>
            <person name="Del Rio T.G."/>
            <person name="Tice H."/>
            <person name="Cheng J.F."/>
            <person name="Tapia R."/>
            <person name="Han C."/>
            <person name="Goodwin L."/>
            <person name="Pitluck S."/>
            <person name="Liolios K."/>
            <person name="Pagani I."/>
            <person name="Ivanova N."/>
            <person name="Huntemann M."/>
            <person name="Mavromatis K."/>
            <person name="Mikhailova N."/>
            <person name="Pati A."/>
            <person name="Chen A."/>
            <person name="Palaniappan K."/>
            <person name="Land M."/>
            <person name="Hauser L."/>
            <person name="Brambilla E.M."/>
            <person name="Rohde M."/>
            <person name="Verbarg S."/>
            <person name="Goker M."/>
            <person name="Bristow J."/>
            <person name="Eisen J.A."/>
            <person name="Markowitz V."/>
            <person name="Hugenholtz P."/>
            <person name="Kyrpides N.C."/>
            <person name="Klenk H.P."/>
            <person name="Woyke T."/>
        </authorList>
    </citation>
    <scope>NUCLEOTIDE SEQUENCE [LARGE SCALE GENOMIC DNA]</scope>
    <source>
        <strain evidence="5">ATCC 27775 / DSM 1100 / LMG 10767 / O</strain>
    </source>
</reference>
<dbReference type="PROSITE" id="PS50930">
    <property type="entry name" value="HTH_LYTTR"/>
    <property type="match status" value="1"/>
</dbReference>
<dbReference type="SUPFAM" id="SSF52172">
    <property type="entry name" value="CheY-like"/>
    <property type="match status" value="1"/>
</dbReference>
<dbReference type="InterPro" id="IPR007492">
    <property type="entry name" value="LytTR_DNA-bd_dom"/>
</dbReference>
<proteinExistence type="predicted"/>
<dbReference type="InterPro" id="IPR046947">
    <property type="entry name" value="LytR-like"/>
</dbReference>
<evidence type="ECO:0000256" key="1">
    <source>
        <dbReference type="PROSITE-ProRule" id="PRU00169"/>
    </source>
</evidence>
<dbReference type="InterPro" id="IPR011006">
    <property type="entry name" value="CheY-like_superfamily"/>
</dbReference>
<dbReference type="Pfam" id="PF04397">
    <property type="entry name" value="LytTR"/>
    <property type="match status" value="1"/>
</dbReference>
<dbReference type="HOGENOM" id="CLU_000445_14_1_10"/>
<name>F4KRH7_HALH1</name>
<dbReference type="STRING" id="760192.Halhy_0053"/>
<dbReference type="OrthoDB" id="1646880at2"/>
<evidence type="ECO:0000259" key="2">
    <source>
        <dbReference type="PROSITE" id="PS50110"/>
    </source>
</evidence>
<dbReference type="Gene3D" id="2.40.50.1020">
    <property type="entry name" value="LytTr DNA-binding domain"/>
    <property type="match status" value="1"/>
</dbReference>
<dbReference type="RefSeq" id="WP_013762531.1">
    <property type="nucleotide sequence ID" value="NC_015510.1"/>
</dbReference>
<dbReference type="PANTHER" id="PTHR37299">
    <property type="entry name" value="TRANSCRIPTIONAL REGULATOR-RELATED"/>
    <property type="match status" value="1"/>
</dbReference>